<proteinExistence type="predicted"/>
<gene>
    <name evidence="1" type="ORF">METZ01_LOCUS227195</name>
</gene>
<sequence length="30" mass="3542">MNGKFDTTLVKRPHQSEKYTTDQIEEITKC</sequence>
<evidence type="ECO:0000313" key="1">
    <source>
        <dbReference type="EMBL" id="SVB74341.1"/>
    </source>
</evidence>
<organism evidence="1">
    <name type="scientific">marine metagenome</name>
    <dbReference type="NCBI Taxonomy" id="408172"/>
    <lineage>
        <taxon>unclassified sequences</taxon>
        <taxon>metagenomes</taxon>
        <taxon>ecological metagenomes</taxon>
    </lineage>
</organism>
<name>A0A382GJJ5_9ZZZZ</name>
<protein>
    <submittedName>
        <fullName evidence="1">Uncharacterized protein</fullName>
    </submittedName>
</protein>
<reference evidence="1" key="1">
    <citation type="submission" date="2018-05" db="EMBL/GenBank/DDBJ databases">
        <authorList>
            <person name="Lanie J.A."/>
            <person name="Ng W.-L."/>
            <person name="Kazmierczak K.M."/>
            <person name="Andrzejewski T.M."/>
            <person name="Davidsen T.M."/>
            <person name="Wayne K.J."/>
            <person name="Tettelin H."/>
            <person name="Glass J.I."/>
            <person name="Rusch D."/>
            <person name="Podicherti R."/>
            <person name="Tsui H.-C.T."/>
            <person name="Winkler M.E."/>
        </authorList>
    </citation>
    <scope>NUCLEOTIDE SEQUENCE</scope>
</reference>
<dbReference type="EMBL" id="UINC01055453">
    <property type="protein sequence ID" value="SVB74341.1"/>
    <property type="molecule type" value="Genomic_DNA"/>
</dbReference>
<feature type="non-terminal residue" evidence="1">
    <location>
        <position position="30"/>
    </location>
</feature>
<accession>A0A382GJJ5</accession>
<dbReference type="AlphaFoldDB" id="A0A382GJJ5"/>